<accession>A0A8H5MJD8</accession>
<name>A0A8H5MJD8_9HYPO</name>
<gene>
    <name evidence="1" type="ORF">FMEXI_13788</name>
</gene>
<organism evidence="1 2">
    <name type="scientific">Fusarium mexicanum</name>
    <dbReference type="NCBI Taxonomy" id="751941"/>
    <lineage>
        <taxon>Eukaryota</taxon>
        <taxon>Fungi</taxon>
        <taxon>Dikarya</taxon>
        <taxon>Ascomycota</taxon>
        <taxon>Pezizomycotina</taxon>
        <taxon>Sordariomycetes</taxon>
        <taxon>Hypocreomycetidae</taxon>
        <taxon>Hypocreales</taxon>
        <taxon>Nectriaceae</taxon>
        <taxon>Fusarium</taxon>
        <taxon>Fusarium fujikuroi species complex</taxon>
    </lineage>
</organism>
<sequence length="237" mass="27178">MVCEYHFPKSESDRVHVGIKTLDKILTRQQKVLYNNCIPQINTLRTMVRQLIPGFHTSTQDGYPGRTMVRKYHLPKSESDRVHVGIKTLENKPSATRHPYTGDIRSEPWFVNAIPRNPNPHTGYPGRTMVRNPNMIEYTSGIKTLDKKPSATRHTTHRYTGDIRGEPWFVNAIPRSPHLYTGYPGRTMVRQPESDRAHIWIMSGNSDTQSELSPTVVEYSLTESQSIGNVNLQWHCV</sequence>
<evidence type="ECO:0000313" key="2">
    <source>
        <dbReference type="Proteomes" id="UP000522262"/>
    </source>
</evidence>
<proteinExistence type="predicted"/>
<dbReference type="AlphaFoldDB" id="A0A8H5MJD8"/>
<comment type="caution">
    <text evidence="1">The sequence shown here is derived from an EMBL/GenBank/DDBJ whole genome shotgun (WGS) entry which is preliminary data.</text>
</comment>
<evidence type="ECO:0000313" key="1">
    <source>
        <dbReference type="EMBL" id="KAF5530047.1"/>
    </source>
</evidence>
<dbReference type="Proteomes" id="UP000522262">
    <property type="component" value="Unassembled WGS sequence"/>
</dbReference>
<dbReference type="EMBL" id="JAAOAM010000513">
    <property type="protein sequence ID" value="KAF5530047.1"/>
    <property type="molecule type" value="Genomic_DNA"/>
</dbReference>
<reference evidence="1 2" key="1">
    <citation type="submission" date="2020-05" db="EMBL/GenBank/DDBJ databases">
        <title>Identification and distribution of gene clusters putatively required for synthesis of sphingolipid metabolism inhibitors in phylogenetically diverse species of the filamentous fungus Fusarium.</title>
        <authorList>
            <person name="Kim H.-S."/>
            <person name="Busman M."/>
            <person name="Brown D.W."/>
            <person name="Divon H."/>
            <person name="Uhlig S."/>
            <person name="Proctor R.H."/>
        </authorList>
    </citation>
    <scope>NUCLEOTIDE SEQUENCE [LARGE SCALE GENOMIC DNA]</scope>
    <source>
        <strain evidence="1 2">NRRL 53147</strain>
    </source>
</reference>
<protein>
    <submittedName>
        <fullName evidence="1">Uncharacterized protein</fullName>
    </submittedName>
</protein>
<keyword evidence="2" id="KW-1185">Reference proteome</keyword>